<feature type="transmembrane region" description="Helical" evidence="6">
    <location>
        <begin position="79"/>
        <end position="95"/>
    </location>
</feature>
<keyword evidence="5 6" id="KW-0472">Membrane</keyword>
<dbReference type="Pfam" id="PF04138">
    <property type="entry name" value="GtrA_DPMS_TM"/>
    <property type="match status" value="1"/>
</dbReference>
<gene>
    <name evidence="8" type="ORF">QRT04_03825</name>
</gene>
<reference evidence="8 9" key="1">
    <citation type="submission" date="2023-06" db="EMBL/GenBank/DDBJ databases">
        <title>Cellulomonas sp. MW4 Whole genome sequence.</title>
        <authorList>
            <person name="Park S."/>
        </authorList>
    </citation>
    <scope>NUCLEOTIDE SEQUENCE [LARGE SCALE GENOMIC DNA]</scope>
    <source>
        <strain evidence="8 9">MW4</strain>
    </source>
</reference>
<evidence type="ECO:0000259" key="7">
    <source>
        <dbReference type="Pfam" id="PF04138"/>
    </source>
</evidence>
<sequence length="174" mass="18590">MDPADESAHVAVAPEENLVLAAEALAAPPTPVAIAPTLRERAAELIRFLSVGGVSFVVDLGLFNLLLYGPGHVLEHKPLTAKVISLVAATLVSWVGNRHWTFSQHRTARRGHELLVFSAINVVGALVPVATLALSRYALGLHSQLADNVSTVLGIGLATVIRYVGYKKWVFTGR</sequence>
<comment type="subcellular location">
    <subcellularLocation>
        <location evidence="1">Membrane</location>
        <topology evidence="1">Multi-pass membrane protein</topology>
    </subcellularLocation>
</comment>
<keyword evidence="4 6" id="KW-1133">Transmembrane helix</keyword>
<evidence type="ECO:0000313" key="8">
    <source>
        <dbReference type="EMBL" id="MDM7854050.1"/>
    </source>
</evidence>
<evidence type="ECO:0000256" key="4">
    <source>
        <dbReference type="ARBA" id="ARBA00022989"/>
    </source>
</evidence>
<evidence type="ECO:0000313" key="9">
    <source>
        <dbReference type="Proteomes" id="UP001529338"/>
    </source>
</evidence>
<keyword evidence="9" id="KW-1185">Reference proteome</keyword>
<keyword evidence="3 6" id="KW-0812">Transmembrane</keyword>
<evidence type="ECO:0000256" key="5">
    <source>
        <dbReference type="ARBA" id="ARBA00023136"/>
    </source>
</evidence>
<dbReference type="PANTHER" id="PTHR38459">
    <property type="entry name" value="PROPHAGE BACTOPRENOL-LINKED GLUCOSE TRANSLOCASE HOMOLOG"/>
    <property type="match status" value="1"/>
</dbReference>
<accession>A0ABT7SCZ0</accession>
<dbReference type="InterPro" id="IPR051401">
    <property type="entry name" value="GtrA_CellWall_Glycosyl"/>
</dbReference>
<feature type="transmembrane region" description="Helical" evidence="6">
    <location>
        <begin position="145"/>
        <end position="165"/>
    </location>
</feature>
<dbReference type="PANTHER" id="PTHR38459:SF1">
    <property type="entry name" value="PROPHAGE BACTOPRENOL-LINKED GLUCOSE TRANSLOCASE HOMOLOG"/>
    <property type="match status" value="1"/>
</dbReference>
<feature type="transmembrane region" description="Helical" evidence="6">
    <location>
        <begin position="115"/>
        <end position="139"/>
    </location>
</feature>
<organism evidence="8 9">
    <name type="scientific">Cellulomonas alba</name>
    <dbReference type="NCBI Taxonomy" id="3053467"/>
    <lineage>
        <taxon>Bacteria</taxon>
        <taxon>Bacillati</taxon>
        <taxon>Actinomycetota</taxon>
        <taxon>Actinomycetes</taxon>
        <taxon>Micrococcales</taxon>
        <taxon>Cellulomonadaceae</taxon>
        <taxon>Cellulomonas</taxon>
    </lineage>
</organism>
<evidence type="ECO:0000256" key="1">
    <source>
        <dbReference type="ARBA" id="ARBA00004141"/>
    </source>
</evidence>
<evidence type="ECO:0000256" key="3">
    <source>
        <dbReference type="ARBA" id="ARBA00022692"/>
    </source>
</evidence>
<feature type="domain" description="GtrA/DPMS transmembrane" evidence="7">
    <location>
        <begin position="47"/>
        <end position="171"/>
    </location>
</feature>
<feature type="transmembrane region" description="Helical" evidence="6">
    <location>
        <begin position="45"/>
        <end position="67"/>
    </location>
</feature>
<dbReference type="RefSeq" id="WP_289453623.1">
    <property type="nucleotide sequence ID" value="NZ_JAUCGQ010000001.1"/>
</dbReference>
<protein>
    <submittedName>
        <fullName evidence="8">GtrA family protein</fullName>
    </submittedName>
</protein>
<proteinExistence type="inferred from homology"/>
<dbReference type="InterPro" id="IPR007267">
    <property type="entry name" value="GtrA_DPMS_TM"/>
</dbReference>
<dbReference type="Proteomes" id="UP001529338">
    <property type="component" value="Unassembled WGS sequence"/>
</dbReference>
<name>A0ABT7SCZ0_9CELL</name>
<evidence type="ECO:0000256" key="2">
    <source>
        <dbReference type="ARBA" id="ARBA00009399"/>
    </source>
</evidence>
<comment type="similarity">
    <text evidence="2">Belongs to the GtrA family.</text>
</comment>
<evidence type="ECO:0000256" key="6">
    <source>
        <dbReference type="SAM" id="Phobius"/>
    </source>
</evidence>
<dbReference type="EMBL" id="JAUCGQ010000001">
    <property type="protein sequence ID" value="MDM7854050.1"/>
    <property type="molecule type" value="Genomic_DNA"/>
</dbReference>
<comment type="caution">
    <text evidence="8">The sequence shown here is derived from an EMBL/GenBank/DDBJ whole genome shotgun (WGS) entry which is preliminary data.</text>
</comment>